<dbReference type="EMBL" id="JARXRO010000020">
    <property type="protein sequence ID" value="MDH5835339.1"/>
    <property type="molecule type" value="Genomic_DNA"/>
</dbReference>
<dbReference type="Proteomes" id="UP001156873">
    <property type="component" value="Unassembled WGS sequence"/>
</dbReference>
<name>A0ABT6JXB3_9GAMM</name>
<proteinExistence type="predicted"/>
<organism evidence="1 2">
    <name type="scientific">Luteimonas kalidii</name>
    <dbReference type="NCBI Taxonomy" id="3042025"/>
    <lineage>
        <taxon>Bacteria</taxon>
        <taxon>Pseudomonadati</taxon>
        <taxon>Pseudomonadota</taxon>
        <taxon>Gammaproteobacteria</taxon>
        <taxon>Lysobacterales</taxon>
        <taxon>Lysobacteraceae</taxon>
        <taxon>Luteimonas</taxon>
    </lineage>
</organism>
<reference evidence="1 2" key="1">
    <citation type="submission" date="2023-04" db="EMBL/GenBank/DDBJ databases">
        <title>Luteimonas sp. M1R5S59.</title>
        <authorList>
            <person name="Sun J.-Q."/>
        </authorList>
    </citation>
    <scope>NUCLEOTIDE SEQUENCE [LARGE SCALE GENOMIC DNA]</scope>
    <source>
        <strain evidence="1 2">M1R5S59</strain>
    </source>
</reference>
<evidence type="ECO:0000313" key="1">
    <source>
        <dbReference type="EMBL" id="MDH5835339.1"/>
    </source>
</evidence>
<evidence type="ECO:0000313" key="2">
    <source>
        <dbReference type="Proteomes" id="UP001156873"/>
    </source>
</evidence>
<dbReference type="InterPro" id="IPR010985">
    <property type="entry name" value="Ribbon_hlx_hlx"/>
</dbReference>
<protein>
    <submittedName>
        <fullName evidence="1">Chromosome partitioning protein ParB</fullName>
    </submittedName>
</protein>
<comment type="caution">
    <text evidence="1">The sequence shown here is derived from an EMBL/GenBank/DDBJ whole genome shotgun (WGS) entry which is preliminary data.</text>
</comment>
<keyword evidence="2" id="KW-1185">Reference proteome</keyword>
<gene>
    <name evidence="1" type="ORF">QFW81_15605</name>
</gene>
<dbReference type="SUPFAM" id="SSF47598">
    <property type="entry name" value="Ribbon-helix-helix"/>
    <property type="match status" value="1"/>
</dbReference>
<accession>A0ABT6JXB3</accession>
<dbReference type="RefSeq" id="WP_280580080.1">
    <property type="nucleotide sequence ID" value="NZ_JARXRO010000020.1"/>
</dbReference>
<sequence length="77" mass="8496">MSTRRIGLGPRPTRDAGAEAWVRGNGRTDGFTARLTVDVTPDLRSRIKVIAFQRGVTVAVMLRALLEREYGEGREAP</sequence>